<dbReference type="EMBL" id="MCGO01000037">
    <property type="protein sequence ID" value="ORY39868.1"/>
    <property type="molecule type" value="Genomic_DNA"/>
</dbReference>
<evidence type="ECO:0000256" key="12">
    <source>
        <dbReference type="ARBA" id="ARBA00048336"/>
    </source>
</evidence>
<evidence type="ECO:0000256" key="7">
    <source>
        <dbReference type="ARBA" id="ARBA00022833"/>
    </source>
</evidence>
<dbReference type="GO" id="GO:0033192">
    <property type="term" value="F:calmodulin-dependent protein phosphatase activity"/>
    <property type="evidence" value="ECO:0007669"/>
    <property type="project" value="InterPro"/>
</dbReference>
<dbReference type="FunFam" id="3.60.21.10:FF:000002">
    <property type="entry name" value="Serine/threonine-protein phosphatase"/>
    <property type="match status" value="1"/>
</dbReference>
<comment type="similarity">
    <text evidence="3">Belongs to the PPP phosphatase family. PP-2B subfamily.</text>
</comment>
<evidence type="ECO:0000256" key="9">
    <source>
        <dbReference type="ARBA" id="ARBA00022912"/>
    </source>
</evidence>
<evidence type="ECO:0000256" key="8">
    <source>
        <dbReference type="ARBA" id="ARBA00022860"/>
    </source>
</evidence>
<dbReference type="Pfam" id="PF00149">
    <property type="entry name" value="Metallophos"/>
    <property type="match status" value="1"/>
</dbReference>
<dbReference type="SUPFAM" id="SSF56300">
    <property type="entry name" value="Metallo-dependent phosphatases"/>
    <property type="match status" value="1"/>
</dbReference>
<evidence type="ECO:0000256" key="1">
    <source>
        <dbReference type="ARBA" id="ARBA00001947"/>
    </source>
</evidence>
<comment type="catalytic activity">
    <reaction evidence="11">
        <text>O-phospho-L-seryl-[protein] + H2O = L-seryl-[protein] + phosphate</text>
        <dbReference type="Rhea" id="RHEA:20629"/>
        <dbReference type="Rhea" id="RHEA-COMP:9863"/>
        <dbReference type="Rhea" id="RHEA-COMP:11604"/>
        <dbReference type="ChEBI" id="CHEBI:15377"/>
        <dbReference type="ChEBI" id="CHEBI:29999"/>
        <dbReference type="ChEBI" id="CHEBI:43474"/>
        <dbReference type="ChEBI" id="CHEBI:83421"/>
        <dbReference type="EC" id="3.1.3.16"/>
    </reaction>
</comment>
<dbReference type="OrthoDB" id="5593063at2759"/>
<evidence type="ECO:0000313" key="17">
    <source>
        <dbReference type="Proteomes" id="UP000193642"/>
    </source>
</evidence>
<dbReference type="CDD" id="cd07416">
    <property type="entry name" value="MPP_PP2B"/>
    <property type="match status" value="1"/>
</dbReference>
<dbReference type="GO" id="GO:0097720">
    <property type="term" value="P:calcineurin-mediated signaling"/>
    <property type="evidence" value="ECO:0007669"/>
    <property type="project" value="InterPro"/>
</dbReference>
<evidence type="ECO:0000256" key="14">
    <source>
        <dbReference type="SAM" id="MobiDB-lite"/>
    </source>
</evidence>
<comment type="cofactor">
    <cofactor evidence="2">
        <name>Fe(3+)</name>
        <dbReference type="ChEBI" id="CHEBI:29034"/>
    </cofactor>
</comment>
<comment type="catalytic activity">
    <reaction evidence="12 13">
        <text>O-phospho-L-threonyl-[protein] + H2O = L-threonyl-[protein] + phosphate</text>
        <dbReference type="Rhea" id="RHEA:47004"/>
        <dbReference type="Rhea" id="RHEA-COMP:11060"/>
        <dbReference type="Rhea" id="RHEA-COMP:11605"/>
        <dbReference type="ChEBI" id="CHEBI:15377"/>
        <dbReference type="ChEBI" id="CHEBI:30013"/>
        <dbReference type="ChEBI" id="CHEBI:43474"/>
        <dbReference type="ChEBI" id="CHEBI:61977"/>
        <dbReference type="EC" id="3.1.3.16"/>
    </reaction>
</comment>
<evidence type="ECO:0000313" key="16">
    <source>
        <dbReference type="EMBL" id="ORY39868.1"/>
    </source>
</evidence>
<dbReference type="PROSITE" id="PS00125">
    <property type="entry name" value="SER_THR_PHOSPHATASE"/>
    <property type="match status" value="1"/>
</dbReference>
<gene>
    <name evidence="16" type="ORF">BCR33DRAFT_681512</name>
</gene>
<keyword evidence="8" id="KW-0112">Calmodulin-binding</keyword>
<accession>A0A1Y2BYM2</accession>
<keyword evidence="10" id="KW-0408">Iron</keyword>
<evidence type="ECO:0000256" key="11">
    <source>
        <dbReference type="ARBA" id="ARBA00047761"/>
    </source>
</evidence>
<dbReference type="PANTHER" id="PTHR45673">
    <property type="entry name" value="SERINE/THREONINE-PROTEIN PHOSPHATASE 2B CATALYTIC SUBUNIT 1-RELATED"/>
    <property type="match status" value="1"/>
</dbReference>
<dbReference type="InterPro" id="IPR043360">
    <property type="entry name" value="PP2B"/>
</dbReference>
<evidence type="ECO:0000256" key="2">
    <source>
        <dbReference type="ARBA" id="ARBA00001965"/>
    </source>
</evidence>
<evidence type="ECO:0000256" key="6">
    <source>
        <dbReference type="ARBA" id="ARBA00022801"/>
    </source>
</evidence>
<keyword evidence="5" id="KW-0479">Metal-binding</keyword>
<protein>
    <recommendedName>
        <fullName evidence="13">Serine/threonine-protein phosphatase</fullName>
        <ecNumber evidence="13">3.1.3.16</ecNumber>
    </recommendedName>
</protein>
<dbReference type="Gene3D" id="3.60.21.10">
    <property type="match status" value="1"/>
</dbReference>
<dbReference type="STRING" id="329046.A0A1Y2BYM2"/>
<keyword evidence="17" id="KW-1185">Reference proteome</keyword>
<evidence type="ECO:0000256" key="4">
    <source>
        <dbReference type="ARBA" id="ARBA00011112"/>
    </source>
</evidence>
<dbReference type="InterPro" id="IPR004843">
    <property type="entry name" value="Calcineurin-like_PHP"/>
</dbReference>
<sequence>MSSGKQLTAEEEAHVAVLAKAIKPKTGPRKDIDFTVFYLDTGEKVSTRERIIKDVEAPAVFLPTSAQFFSQKDPSKPDLAFLKSHFLKEGRLTEEQALYIIGKGTEILKKEPTLLDVAAPITVCGDVHGQFFDLVKLFEVGGDPATTRYLFLGDYVDRGYFSIECVLYLWSIKIWYPESVFLLRGNHECRHLTDYFTFKLECKHKYSEKIYEACLESFCALPLGAVMNKQFLCIHGGLSPELQTLDDLRAVNRFREPPTHGIMCDLLWADPLEDFGQERTNEFFVHNGVRGCSYFFSYHAACAFLEKNGLLSIIRAHEAQDAGYRMYRKTRTTGFPSVITIFSAPNYLDVYNNKAAVLKYENNVMNIRQFNCSPHPYWLPNFMDVFTWSLPFVGEKITDMLLSILAICSKEELEDESTNLEDISEAEERKKVIKNKIMAVGRMARVFNVLREEKEKISELKGLMGTDHLPAGSLALGAEGIKNAISSFEQAKHADKDNEKLPPMRDGKSAPAPAAPVFGTLSSTAGGVGKKAPTIKAPNSPKI</sequence>
<proteinExistence type="inferred from homology"/>
<dbReference type="PRINTS" id="PR00114">
    <property type="entry name" value="STPHPHTASE"/>
</dbReference>
<evidence type="ECO:0000256" key="5">
    <source>
        <dbReference type="ARBA" id="ARBA00022723"/>
    </source>
</evidence>
<dbReference type="GO" id="GO:0005516">
    <property type="term" value="F:calmodulin binding"/>
    <property type="evidence" value="ECO:0007669"/>
    <property type="project" value="UniProtKB-KW"/>
</dbReference>
<dbReference type="SMART" id="SM00156">
    <property type="entry name" value="PP2Ac"/>
    <property type="match status" value="1"/>
</dbReference>
<dbReference type="GO" id="GO:0046872">
    <property type="term" value="F:metal ion binding"/>
    <property type="evidence" value="ECO:0007669"/>
    <property type="project" value="UniProtKB-KW"/>
</dbReference>
<feature type="domain" description="Serine/threonine specific protein phosphatases" evidence="15">
    <location>
        <begin position="183"/>
        <end position="188"/>
    </location>
</feature>
<dbReference type="AlphaFoldDB" id="A0A1Y2BYM2"/>
<comment type="caution">
    <text evidence="16">The sequence shown here is derived from an EMBL/GenBank/DDBJ whole genome shotgun (WGS) entry which is preliminary data.</text>
</comment>
<keyword evidence="7" id="KW-0862">Zinc</keyword>
<comment type="subunit">
    <text evidence="4">Composed of two components (A and B), the A component is the catalytic subunit and the B component confers calcium sensitivity.</text>
</comment>
<dbReference type="Proteomes" id="UP000193642">
    <property type="component" value="Unassembled WGS sequence"/>
</dbReference>
<feature type="region of interest" description="Disordered" evidence="14">
    <location>
        <begin position="491"/>
        <end position="543"/>
    </location>
</feature>
<reference evidence="16 17" key="1">
    <citation type="submission" date="2016-07" db="EMBL/GenBank/DDBJ databases">
        <title>Pervasive Adenine N6-methylation of Active Genes in Fungi.</title>
        <authorList>
            <consortium name="DOE Joint Genome Institute"/>
            <person name="Mondo S.J."/>
            <person name="Dannebaum R.O."/>
            <person name="Kuo R.C."/>
            <person name="Labutti K."/>
            <person name="Haridas S."/>
            <person name="Kuo A."/>
            <person name="Salamov A."/>
            <person name="Ahrendt S.R."/>
            <person name="Lipzen A."/>
            <person name="Sullivan W."/>
            <person name="Andreopoulos W.B."/>
            <person name="Clum A."/>
            <person name="Lindquist E."/>
            <person name="Daum C."/>
            <person name="Ramamoorthy G.K."/>
            <person name="Gryganskyi A."/>
            <person name="Culley D."/>
            <person name="Magnuson J.K."/>
            <person name="James T.Y."/>
            <person name="O'Malley M.A."/>
            <person name="Stajich J.E."/>
            <person name="Spatafora J.W."/>
            <person name="Visel A."/>
            <person name="Grigoriev I.V."/>
        </authorList>
    </citation>
    <scope>NUCLEOTIDE SEQUENCE [LARGE SCALE GENOMIC DNA]</scope>
    <source>
        <strain evidence="16 17">JEL800</strain>
    </source>
</reference>
<comment type="cofactor">
    <cofactor evidence="1">
        <name>Zn(2+)</name>
        <dbReference type="ChEBI" id="CHEBI:29105"/>
    </cofactor>
</comment>
<organism evidence="16 17">
    <name type="scientific">Rhizoclosmatium globosum</name>
    <dbReference type="NCBI Taxonomy" id="329046"/>
    <lineage>
        <taxon>Eukaryota</taxon>
        <taxon>Fungi</taxon>
        <taxon>Fungi incertae sedis</taxon>
        <taxon>Chytridiomycota</taxon>
        <taxon>Chytridiomycota incertae sedis</taxon>
        <taxon>Chytridiomycetes</taxon>
        <taxon>Chytridiales</taxon>
        <taxon>Chytriomycetaceae</taxon>
        <taxon>Rhizoclosmatium</taxon>
    </lineage>
</organism>
<keyword evidence="9" id="KW-0904">Protein phosphatase</keyword>
<dbReference type="InterPro" id="IPR029052">
    <property type="entry name" value="Metallo-depent_PP-like"/>
</dbReference>
<evidence type="ECO:0000259" key="15">
    <source>
        <dbReference type="PROSITE" id="PS00125"/>
    </source>
</evidence>
<evidence type="ECO:0000256" key="13">
    <source>
        <dbReference type="RuleBase" id="RU004273"/>
    </source>
</evidence>
<dbReference type="InterPro" id="IPR041751">
    <property type="entry name" value="MPP_PP2B"/>
</dbReference>
<evidence type="ECO:0000256" key="10">
    <source>
        <dbReference type="ARBA" id="ARBA00023004"/>
    </source>
</evidence>
<dbReference type="InterPro" id="IPR006186">
    <property type="entry name" value="Ser/Thr-sp_prot-phosphatase"/>
</dbReference>
<name>A0A1Y2BYM2_9FUNG</name>
<dbReference type="EC" id="3.1.3.16" evidence="13"/>
<evidence type="ECO:0000256" key="3">
    <source>
        <dbReference type="ARBA" id="ARBA00009905"/>
    </source>
</evidence>
<feature type="compositionally biased region" description="Basic and acidic residues" evidence="14">
    <location>
        <begin position="491"/>
        <end position="508"/>
    </location>
</feature>
<keyword evidence="6 13" id="KW-0378">Hydrolase</keyword>